<feature type="compositionally biased region" description="Polar residues" evidence="1">
    <location>
        <begin position="125"/>
        <end position="134"/>
    </location>
</feature>
<feature type="domain" description="Retrotransposon gag" evidence="2">
    <location>
        <begin position="313"/>
        <end position="402"/>
    </location>
</feature>
<name>A0ABY9DIQ3_VITVI</name>
<feature type="region of interest" description="Disordered" evidence="1">
    <location>
        <begin position="653"/>
        <end position="684"/>
    </location>
</feature>
<evidence type="ECO:0000256" key="1">
    <source>
        <dbReference type="SAM" id="MobiDB-lite"/>
    </source>
</evidence>
<feature type="compositionally biased region" description="Polar residues" evidence="1">
    <location>
        <begin position="99"/>
        <end position="117"/>
    </location>
</feature>
<feature type="compositionally biased region" description="Polar residues" evidence="1">
    <location>
        <begin position="22"/>
        <end position="32"/>
    </location>
</feature>
<evidence type="ECO:0000313" key="3">
    <source>
        <dbReference type="EMBL" id="WKA06495.1"/>
    </source>
</evidence>
<feature type="region of interest" description="Disordered" evidence="1">
    <location>
        <begin position="22"/>
        <end position="60"/>
    </location>
</feature>
<accession>A0ABY9DIQ3</accession>
<organism evidence="3 4">
    <name type="scientific">Vitis vinifera</name>
    <name type="common">Grape</name>
    <dbReference type="NCBI Taxonomy" id="29760"/>
    <lineage>
        <taxon>Eukaryota</taxon>
        <taxon>Viridiplantae</taxon>
        <taxon>Streptophyta</taxon>
        <taxon>Embryophyta</taxon>
        <taxon>Tracheophyta</taxon>
        <taxon>Spermatophyta</taxon>
        <taxon>Magnoliopsida</taxon>
        <taxon>eudicotyledons</taxon>
        <taxon>Gunneridae</taxon>
        <taxon>Pentapetalae</taxon>
        <taxon>rosids</taxon>
        <taxon>Vitales</taxon>
        <taxon>Vitaceae</taxon>
        <taxon>Viteae</taxon>
        <taxon>Vitis</taxon>
    </lineage>
</organism>
<dbReference type="Proteomes" id="UP001227230">
    <property type="component" value="Chromosome 16"/>
</dbReference>
<sequence length="684" mass="77860">MAPKRTQVVHDNKGNDKIVIAQSTHDTATGPMTRSKAKSTSSLSTKQASESSCFPKPVRTHDEHQPLITLASLGAKSHSPRSMGKLSSTLRDFGDKSPCSVTDANSSTGSYSGSPTRISKEENYSNHSDSFTSPFSMTMPVMATGTTSVEEQLAEMALAIAKLTKTVEEKDMQIASLINKVETQVQNAGESSHGLNHPPNVASPLDDALHTYKTMQGERQMTESASVASLSVQQLQDMITNTIRAQYGGPSQSTLMYSKPYTKRIDNLRMPMGYQPPKFQSFDGKGNPKQHVAHFVETCNNAATDGDLLVKQFVRSLRGNAFDWYIDLAPECIDSWDQMEREFLNRFYSTRRIVSMMELTNTKQWKDEPVVDYINRWCSLGLDCKDRLSEVSAMEMCIQGMHWGLLYILQGIRPRTFEELATRAHDMELSIANHDAKNDLIIGQQRERHNGKASDKISIKPIQESMMVNVTLARDKKKEVKEVRPTQENERCWFTFKELKEKRYPFPDSDVPSMLEDLLQKKVIELPECKRPEEMGHLNDPNYCHYHRIVSHLVEKCFILKDLIMKLAKQGRIHLDLDEVVESNHAIVTFGSIDPVLLHVPPKTLEACTDTIQCESPKPKQTQVSCQDTIRHFYFDNESMLYNEEGWTLVTRRRSHKKQESHPYPNLPRKEQRMQNIHRYAKKK</sequence>
<evidence type="ECO:0000313" key="4">
    <source>
        <dbReference type="Proteomes" id="UP001227230"/>
    </source>
</evidence>
<gene>
    <name evidence="3" type="ORF">VitviT2T_024391</name>
</gene>
<dbReference type="PANTHER" id="PTHR33437">
    <property type="entry name" value="OS06G0361200 PROTEIN"/>
    <property type="match status" value="1"/>
</dbReference>
<reference evidence="3 4" key="1">
    <citation type="journal article" date="2023" name="Hortic Res">
        <title>The complete reference genome for grapevine (Vitis vinifera L.) genetics and breeding.</title>
        <authorList>
            <person name="Shi X."/>
            <person name="Cao S."/>
            <person name="Wang X."/>
            <person name="Huang S."/>
            <person name="Wang Y."/>
            <person name="Liu Z."/>
            <person name="Liu W."/>
            <person name="Leng X."/>
            <person name="Peng Y."/>
            <person name="Wang N."/>
            <person name="Wang Y."/>
            <person name="Ma Z."/>
            <person name="Xu X."/>
            <person name="Zhang F."/>
            <person name="Xue H."/>
            <person name="Zhong H."/>
            <person name="Wang Y."/>
            <person name="Zhang K."/>
            <person name="Velt A."/>
            <person name="Avia K."/>
            <person name="Holtgrawe D."/>
            <person name="Grimplet J."/>
            <person name="Matus J.T."/>
            <person name="Ware D."/>
            <person name="Wu X."/>
            <person name="Wang H."/>
            <person name="Liu C."/>
            <person name="Fang Y."/>
            <person name="Rustenholz C."/>
            <person name="Cheng Z."/>
            <person name="Xiao H."/>
            <person name="Zhou Y."/>
        </authorList>
    </citation>
    <scope>NUCLEOTIDE SEQUENCE [LARGE SCALE GENOMIC DNA]</scope>
    <source>
        <strain evidence="4">cv. Pinot noir / PN40024</strain>
        <tissue evidence="3">Leaf</tissue>
    </source>
</reference>
<dbReference type="PANTHER" id="PTHR33437:SF2">
    <property type="entry name" value="OS06G0361200 PROTEIN"/>
    <property type="match status" value="1"/>
</dbReference>
<feature type="region of interest" description="Disordered" evidence="1">
    <location>
        <begin position="75"/>
        <end position="134"/>
    </location>
</feature>
<evidence type="ECO:0000259" key="2">
    <source>
        <dbReference type="Pfam" id="PF03732"/>
    </source>
</evidence>
<dbReference type="Pfam" id="PF03732">
    <property type="entry name" value="Retrotrans_gag"/>
    <property type="match status" value="1"/>
</dbReference>
<dbReference type="InterPro" id="IPR005162">
    <property type="entry name" value="Retrotrans_gag_dom"/>
</dbReference>
<keyword evidence="4" id="KW-1185">Reference proteome</keyword>
<proteinExistence type="predicted"/>
<dbReference type="EMBL" id="CP126663">
    <property type="protein sequence ID" value="WKA06495.1"/>
    <property type="molecule type" value="Genomic_DNA"/>
</dbReference>
<protein>
    <recommendedName>
        <fullName evidence="2">Retrotransposon gag domain-containing protein</fullName>
    </recommendedName>
</protein>
<feature type="compositionally biased region" description="Low complexity" evidence="1">
    <location>
        <begin position="38"/>
        <end position="52"/>
    </location>
</feature>